<organism evidence="3">
    <name type="scientific">Caenorhabditis remanei</name>
    <name type="common">Caenorhabditis vulgaris</name>
    <dbReference type="NCBI Taxonomy" id="31234"/>
    <lineage>
        <taxon>Eukaryota</taxon>
        <taxon>Metazoa</taxon>
        <taxon>Ecdysozoa</taxon>
        <taxon>Nematoda</taxon>
        <taxon>Chromadorea</taxon>
        <taxon>Rhabditida</taxon>
        <taxon>Rhabditina</taxon>
        <taxon>Rhabditomorpha</taxon>
        <taxon>Rhabditoidea</taxon>
        <taxon>Rhabditidae</taxon>
        <taxon>Peloderinae</taxon>
        <taxon>Caenorhabditis</taxon>
    </lineage>
</organism>
<proteinExistence type="predicted"/>
<dbReference type="AlphaFoldDB" id="E3NCJ3"/>
<dbReference type="OrthoDB" id="5841362at2759"/>
<dbReference type="CTD" id="9811342"/>
<evidence type="ECO:0000313" key="2">
    <source>
        <dbReference type="EMBL" id="KAF1750816.1"/>
    </source>
</evidence>
<reference evidence="1" key="1">
    <citation type="submission" date="2007-07" db="EMBL/GenBank/DDBJ databases">
        <title>PCAP assembly of the Caenorhabditis remanei genome.</title>
        <authorList>
            <consortium name="The Caenorhabditis remanei Sequencing Consortium"/>
            <person name="Wilson R.K."/>
        </authorList>
    </citation>
    <scope>NUCLEOTIDE SEQUENCE [LARGE SCALE GENOMIC DNA]</scope>
    <source>
        <strain evidence="1">PB4641</strain>
    </source>
</reference>
<name>E3NCJ3_CAERE</name>
<evidence type="ECO:0000313" key="1">
    <source>
        <dbReference type="EMBL" id="EFO92810.1"/>
    </source>
</evidence>
<dbReference type="Proteomes" id="UP000008281">
    <property type="component" value="Unassembled WGS sequence"/>
</dbReference>
<evidence type="ECO:0000313" key="3">
    <source>
        <dbReference type="Proteomes" id="UP000008281"/>
    </source>
</evidence>
<sequence length="118" mass="13536">MTSVVVPQIEFRVNWNEIAKIKQKIIEALKGINIKTIGEVDMFLFKKNGEIHVRLELKPFAFPDTERCKAVQANTGPPIIGEHQLGCRGIEYRHEKAIKRGRRHRVSTGVQTVFTKKQ</sequence>
<dbReference type="GeneID" id="9811342"/>
<dbReference type="EMBL" id="DS268597">
    <property type="protein sequence ID" value="EFO92810.1"/>
    <property type="molecule type" value="Genomic_DNA"/>
</dbReference>
<dbReference type="EMBL" id="WUAV01000005">
    <property type="protein sequence ID" value="KAF1750816.1"/>
    <property type="molecule type" value="Genomic_DNA"/>
</dbReference>
<keyword evidence="3" id="KW-1185">Reference proteome</keyword>
<dbReference type="OMA" id="RMSTGVQ"/>
<dbReference type="Proteomes" id="UP000483820">
    <property type="component" value="Chromosome V"/>
</dbReference>
<gene>
    <name evidence="1" type="ORF">CRE_18220</name>
    <name evidence="2" type="ORF">GCK72_017367</name>
</gene>
<reference evidence="2 4" key="2">
    <citation type="submission" date="2019-12" db="EMBL/GenBank/DDBJ databases">
        <title>Chromosome-level assembly of the Caenorhabditis remanei genome.</title>
        <authorList>
            <person name="Teterina A.A."/>
            <person name="Willis J.H."/>
            <person name="Phillips P.C."/>
        </authorList>
    </citation>
    <scope>NUCLEOTIDE SEQUENCE [LARGE SCALE GENOMIC DNA]</scope>
    <source>
        <strain evidence="2 4">PX506</strain>
        <tissue evidence="2">Whole organism</tissue>
    </source>
</reference>
<dbReference type="HOGENOM" id="CLU_2075252_0_0_1"/>
<dbReference type="RefSeq" id="XP_003093869.1">
    <property type="nucleotide sequence ID" value="XM_003093821.1"/>
</dbReference>
<protein>
    <submittedName>
        <fullName evidence="1">Uncharacterized protein</fullName>
    </submittedName>
</protein>
<dbReference type="KEGG" id="crq:GCK72_017367"/>
<dbReference type="FunCoup" id="E3NCJ3">
    <property type="interactions" value="1080"/>
</dbReference>
<dbReference type="eggNOG" id="KOG4736">
    <property type="taxonomic scope" value="Eukaryota"/>
</dbReference>
<accession>E3NCJ3</accession>
<evidence type="ECO:0000313" key="4">
    <source>
        <dbReference type="Proteomes" id="UP000483820"/>
    </source>
</evidence>